<dbReference type="CDD" id="cd09917">
    <property type="entry name" value="F-box_SF"/>
    <property type="match status" value="1"/>
</dbReference>
<feature type="compositionally biased region" description="Acidic residues" evidence="1">
    <location>
        <begin position="499"/>
        <end position="539"/>
    </location>
</feature>
<dbReference type="Gene3D" id="1.20.1280.50">
    <property type="match status" value="1"/>
</dbReference>
<dbReference type="InterPro" id="IPR001810">
    <property type="entry name" value="F-box_dom"/>
</dbReference>
<dbReference type="EMBL" id="KZ679006">
    <property type="protein sequence ID" value="PSS28220.1"/>
    <property type="molecule type" value="Genomic_DNA"/>
</dbReference>
<accession>A0A2T3BFM0</accession>
<organism evidence="3 4">
    <name type="scientific">Amorphotheca resinae ATCC 22711</name>
    <dbReference type="NCBI Taxonomy" id="857342"/>
    <lineage>
        <taxon>Eukaryota</taxon>
        <taxon>Fungi</taxon>
        <taxon>Dikarya</taxon>
        <taxon>Ascomycota</taxon>
        <taxon>Pezizomycotina</taxon>
        <taxon>Leotiomycetes</taxon>
        <taxon>Helotiales</taxon>
        <taxon>Amorphothecaceae</taxon>
        <taxon>Amorphotheca</taxon>
    </lineage>
</organism>
<keyword evidence="4" id="KW-1185">Reference proteome</keyword>
<dbReference type="AlphaFoldDB" id="A0A2T3BFM0"/>
<feature type="region of interest" description="Disordered" evidence="1">
    <location>
        <begin position="499"/>
        <end position="544"/>
    </location>
</feature>
<dbReference type="InParanoid" id="A0A2T3BFM0"/>
<evidence type="ECO:0000313" key="3">
    <source>
        <dbReference type="EMBL" id="PSS28220.1"/>
    </source>
</evidence>
<gene>
    <name evidence="3" type="ORF">M430DRAFT_38889</name>
</gene>
<protein>
    <recommendedName>
        <fullName evidence="2">F-box domain-containing protein</fullName>
    </recommendedName>
</protein>
<dbReference type="Pfam" id="PF00646">
    <property type="entry name" value="F-box"/>
    <property type="match status" value="1"/>
</dbReference>
<evidence type="ECO:0000256" key="1">
    <source>
        <dbReference type="SAM" id="MobiDB-lite"/>
    </source>
</evidence>
<dbReference type="Proteomes" id="UP000241818">
    <property type="component" value="Unassembled WGS sequence"/>
</dbReference>
<dbReference type="RefSeq" id="XP_024725745.1">
    <property type="nucleotide sequence ID" value="XM_024867283.1"/>
</dbReference>
<dbReference type="PROSITE" id="PS50181">
    <property type="entry name" value="FBOX"/>
    <property type="match status" value="1"/>
</dbReference>
<dbReference type="InterPro" id="IPR036047">
    <property type="entry name" value="F-box-like_dom_sf"/>
</dbReference>
<sequence>MATPLPQETVSETQHVGNDMLSLLPLELKHQILDSLSARDVINLRLVSRVWAVLGEELFFKDGFTVRPHLNDMARLEMASKHPGIAKSITSLTFYMGDMSFEQFADAVKRKSWKGDLKKVWEIIDRMYSAPMFNRHCNERILSEVLPRLPNLTSLTATSIKYPFMGCGVDLLRAWKSMMDYSQDFEEYDEVSFHDTSLSTRRYTSVLSAAQHLKSPITKLVLDPLPADFFVTYDEMSVDEDDGQHEIDKFLDPSKQTIFEKLVSHVQDLQMGMMGFSFRYNDSALAAALGDVFGTMKQLRYLDLTWDLADAQVLRFAKVWQSRFLRATWPHLERLRLRKTEFDDVAILPFLRKHSSTLKYLELTEDAVQVDIEQTRTFRDLLTGFREHLKLEKFQFLVTEGDQPIYDRNWDRVDSIENLTWREMAEMHYRHNRVKDAQLLEWFVLGKISWPMKNDHPDFDAVYHPWKRLSAEQIRQGMEDSLIDIDSLIEDEWESDVSEEYVDEDEDEVEVEFEDEDENGDEEDDDDEGYSDLDAEEQDTQFGQLGHFGQLSHLLTLGYL</sequence>
<name>A0A2T3BFM0_AMORE</name>
<dbReference type="InterPro" id="IPR032675">
    <property type="entry name" value="LRR_dom_sf"/>
</dbReference>
<dbReference type="GeneID" id="36575364"/>
<reference evidence="3 4" key="1">
    <citation type="journal article" date="2018" name="New Phytol.">
        <title>Comparative genomics and transcriptomics depict ericoid mycorrhizal fungi as versatile saprotrophs and plant mutualists.</title>
        <authorList>
            <person name="Martino E."/>
            <person name="Morin E."/>
            <person name="Grelet G.A."/>
            <person name="Kuo A."/>
            <person name="Kohler A."/>
            <person name="Daghino S."/>
            <person name="Barry K.W."/>
            <person name="Cichocki N."/>
            <person name="Clum A."/>
            <person name="Dockter R.B."/>
            <person name="Hainaut M."/>
            <person name="Kuo R.C."/>
            <person name="LaButti K."/>
            <person name="Lindahl B.D."/>
            <person name="Lindquist E.A."/>
            <person name="Lipzen A."/>
            <person name="Khouja H.R."/>
            <person name="Magnuson J."/>
            <person name="Murat C."/>
            <person name="Ohm R.A."/>
            <person name="Singer S.W."/>
            <person name="Spatafora J.W."/>
            <person name="Wang M."/>
            <person name="Veneault-Fourrey C."/>
            <person name="Henrissat B."/>
            <person name="Grigoriev I.V."/>
            <person name="Martin F.M."/>
            <person name="Perotto S."/>
        </authorList>
    </citation>
    <scope>NUCLEOTIDE SEQUENCE [LARGE SCALE GENOMIC DNA]</scope>
    <source>
        <strain evidence="3 4">ATCC 22711</strain>
    </source>
</reference>
<dbReference type="Gene3D" id="3.80.10.10">
    <property type="entry name" value="Ribonuclease Inhibitor"/>
    <property type="match status" value="1"/>
</dbReference>
<evidence type="ECO:0000259" key="2">
    <source>
        <dbReference type="PROSITE" id="PS50181"/>
    </source>
</evidence>
<proteinExistence type="predicted"/>
<dbReference type="OrthoDB" id="3519642at2759"/>
<evidence type="ECO:0000313" key="4">
    <source>
        <dbReference type="Proteomes" id="UP000241818"/>
    </source>
</evidence>
<dbReference type="SUPFAM" id="SSF81383">
    <property type="entry name" value="F-box domain"/>
    <property type="match status" value="1"/>
</dbReference>
<feature type="domain" description="F-box" evidence="2">
    <location>
        <begin position="18"/>
        <end position="63"/>
    </location>
</feature>